<keyword evidence="3" id="KW-0804">Transcription</keyword>
<dbReference type="GO" id="GO:0003677">
    <property type="term" value="F:DNA binding"/>
    <property type="evidence" value="ECO:0007669"/>
    <property type="project" value="UniProtKB-KW"/>
</dbReference>
<keyword evidence="2" id="KW-0238">DNA-binding</keyword>
<organism evidence="5 6">
    <name type="scientific">Kibdelosporangium aridum</name>
    <dbReference type="NCBI Taxonomy" id="2030"/>
    <lineage>
        <taxon>Bacteria</taxon>
        <taxon>Bacillati</taxon>
        <taxon>Actinomycetota</taxon>
        <taxon>Actinomycetes</taxon>
        <taxon>Pseudonocardiales</taxon>
        <taxon>Pseudonocardiaceae</taxon>
        <taxon>Kibdelosporangium</taxon>
    </lineage>
</organism>
<dbReference type="Pfam" id="PF00196">
    <property type="entry name" value="GerE"/>
    <property type="match status" value="1"/>
</dbReference>
<feature type="domain" description="HTH luxR-type" evidence="4">
    <location>
        <begin position="124"/>
        <end position="189"/>
    </location>
</feature>
<dbReference type="PANTHER" id="PTHR43214">
    <property type="entry name" value="TWO-COMPONENT RESPONSE REGULATOR"/>
    <property type="match status" value="1"/>
</dbReference>
<dbReference type="InterPro" id="IPR016032">
    <property type="entry name" value="Sig_transdc_resp-reg_C-effctor"/>
</dbReference>
<dbReference type="AlphaFoldDB" id="A0A1W2B2X7"/>
<dbReference type="EMBL" id="FWXV01000001">
    <property type="protein sequence ID" value="SMC67355.1"/>
    <property type="molecule type" value="Genomic_DNA"/>
</dbReference>
<dbReference type="Gene3D" id="1.10.10.10">
    <property type="entry name" value="Winged helix-like DNA-binding domain superfamily/Winged helix DNA-binding domain"/>
    <property type="match status" value="1"/>
</dbReference>
<dbReference type="GO" id="GO:0006355">
    <property type="term" value="P:regulation of DNA-templated transcription"/>
    <property type="evidence" value="ECO:0007669"/>
    <property type="project" value="InterPro"/>
</dbReference>
<dbReference type="CDD" id="cd06170">
    <property type="entry name" value="LuxR_C_like"/>
    <property type="match status" value="1"/>
</dbReference>
<dbReference type="PROSITE" id="PS50043">
    <property type="entry name" value="HTH_LUXR_2"/>
    <property type="match status" value="1"/>
</dbReference>
<name>A0A1W2B2X7_KIBAR</name>
<protein>
    <submittedName>
        <fullName evidence="5">Regulatory protein, luxR family</fullName>
    </submittedName>
</protein>
<evidence type="ECO:0000256" key="3">
    <source>
        <dbReference type="ARBA" id="ARBA00023163"/>
    </source>
</evidence>
<dbReference type="InterPro" id="IPR036388">
    <property type="entry name" value="WH-like_DNA-bd_sf"/>
</dbReference>
<evidence type="ECO:0000256" key="2">
    <source>
        <dbReference type="ARBA" id="ARBA00023125"/>
    </source>
</evidence>
<dbReference type="RefSeq" id="WP_235038463.1">
    <property type="nucleotide sequence ID" value="NZ_FWXV01000001.1"/>
</dbReference>
<dbReference type="PRINTS" id="PR00038">
    <property type="entry name" value="HTHLUXR"/>
</dbReference>
<gene>
    <name evidence="5" type="ORF">SAMN05661093_01408</name>
</gene>
<evidence type="ECO:0000259" key="4">
    <source>
        <dbReference type="PROSITE" id="PS50043"/>
    </source>
</evidence>
<reference evidence="5 6" key="1">
    <citation type="submission" date="2017-04" db="EMBL/GenBank/DDBJ databases">
        <authorList>
            <person name="Afonso C.L."/>
            <person name="Miller P.J."/>
            <person name="Scott M.A."/>
            <person name="Spackman E."/>
            <person name="Goraichik I."/>
            <person name="Dimitrov K.M."/>
            <person name="Suarez D.L."/>
            <person name="Swayne D.E."/>
        </authorList>
    </citation>
    <scope>NUCLEOTIDE SEQUENCE [LARGE SCALE GENOMIC DNA]</scope>
    <source>
        <strain evidence="5 6">DSM 43828</strain>
    </source>
</reference>
<evidence type="ECO:0000313" key="6">
    <source>
        <dbReference type="Proteomes" id="UP000192674"/>
    </source>
</evidence>
<proteinExistence type="predicted"/>
<sequence>MNIGTLLAAATTEVVVMSSFSQGRSDPISTARLANHVRPGVRYRVLVPDTARVTPVLGALSLSAAVVRTVPHVPSDALVVDGRTAMVPAEHERLAVFRLPAVVTTTLELFEQIWPRAVPLFDSDLPESSELTTRQREVLALLWEGHTDESAATRLQVSVRTVRRTVAEIMARLGARSRFQAGAKAADRGWFNYPQWSMSEFSPAVG</sequence>
<accession>A0A1W2B2X7</accession>
<keyword evidence="1" id="KW-0805">Transcription regulation</keyword>
<dbReference type="InterPro" id="IPR039420">
    <property type="entry name" value="WalR-like"/>
</dbReference>
<dbReference type="SMART" id="SM00421">
    <property type="entry name" value="HTH_LUXR"/>
    <property type="match status" value="1"/>
</dbReference>
<evidence type="ECO:0000256" key="1">
    <source>
        <dbReference type="ARBA" id="ARBA00023015"/>
    </source>
</evidence>
<dbReference type="Proteomes" id="UP000192674">
    <property type="component" value="Unassembled WGS sequence"/>
</dbReference>
<evidence type="ECO:0000313" key="5">
    <source>
        <dbReference type="EMBL" id="SMC67355.1"/>
    </source>
</evidence>
<dbReference type="SUPFAM" id="SSF46894">
    <property type="entry name" value="C-terminal effector domain of the bipartite response regulators"/>
    <property type="match status" value="1"/>
</dbReference>
<dbReference type="InterPro" id="IPR000792">
    <property type="entry name" value="Tscrpt_reg_LuxR_C"/>
</dbReference>
<dbReference type="PANTHER" id="PTHR43214:SF24">
    <property type="entry name" value="TRANSCRIPTIONAL REGULATORY PROTEIN NARL-RELATED"/>
    <property type="match status" value="1"/>
</dbReference>
<keyword evidence="6" id="KW-1185">Reference proteome</keyword>